<comment type="similarity">
    <text evidence="1">Belongs to the universal stress protein A family.</text>
</comment>
<proteinExistence type="inferred from homology"/>
<dbReference type="EMBL" id="QGDC01000002">
    <property type="protein sequence ID" value="RCH55915.1"/>
    <property type="molecule type" value="Genomic_DNA"/>
</dbReference>
<feature type="domain" description="UspA" evidence="2">
    <location>
        <begin position="1"/>
        <end position="142"/>
    </location>
</feature>
<evidence type="ECO:0000259" key="2">
    <source>
        <dbReference type="Pfam" id="PF00582"/>
    </source>
</evidence>
<comment type="caution">
    <text evidence="3">The sequence shown here is derived from an EMBL/GenBank/DDBJ whole genome shotgun (WGS) entry which is preliminary data.</text>
</comment>
<evidence type="ECO:0000313" key="3">
    <source>
        <dbReference type="EMBL" id="RCH55915.1"/>
    </source>
</evidence>
<dbReference type="CDD" id="cd00293">
    <property type="entry name" value="USP-like"/>
    <property type="match status" value="1"/>
</dbReference>
<name>A0A367GS61_9SPHI</name>
<dbReference type="SUPFAM" id="SSF52402">
    <property type="entry name" value="Adenine nucleotide alpha hydrolases-like"/>
    <property type="match status" value="1"/>
</dbReference>
<dbReference type="PRINTS" id="PR01438">
    <property type="entry name" value="UNVRSLSTRESS"/>
</dbReference>
<evidence type="ECO:0000256" key="1">
    <source>
        <dbReference type="ARBA" id="ARBA00008791"/>
    </source>
</evidence>
<sequence length="143" mass="15861">MKNILIAIDFKDNPLALIDNVLKVLDTTGAKIWLVHAAAPDPDFVGYEPGPQYIRDDRAKELRGEHKELAGYVTSLSNRGYVADALLVQGATVETIISETKKLNADILVIGHRQHSWLYKIFNQETTAETINRASVPVLVIPL</sequence>
<keyword evidence="4" id="KW-1185">Reference proteome</keyword>
<dbReference type="OrthoDB" id="9788959at2"/>
<dbReference type="InterPro" id="IPR006016">
    <property type="entry name" value="UspA"/>
</dbReference>
<dbReference type="PANTHER" id="PTHR46268">
    <property type="entry name" value="STRESS RESPONSE PROTEIN NHAX"/>
    <property type="match status" value="1"/>
</dbReference>
<organism evidence="3 4">
    <name type="scientific">Mucilaginibacter hurinus</name>
    <dbReference type="NCBI Taxonomy" id="2201324"/>
    <lineage>
        <taxon>Bacteria</taxon>
        <taxon>Pseudomonadati</taxon>
        <taxon>Bacteroidota</taxon>
        <taxon>Sphingobacteriia</taxon>
        <taxon>Sphingobacteriales</taxon>
        <taxon>Sphingobacteriaceae</taxon>
        <taxon>Mucilaginibacter</taxon>
    </lineage>
</organism>
<dbReference type="RefSeq" id="WP_114003952.1">
    <property type="nucleotide sequence ID" value="NZ_QGDC01000002.1"/>
</dbReference>
<dbReference type="InterPro" id="IPR006015">
    <property type="entry name" value="Universal_stress_UspA"/>
</dbReference>
<protein>
    <submittedName>
        <fullName evidence="3">Universal stress protein</fullName>
    </submittedName>
</protein>
<dbReference type="PANTHER" id="PTHR46268:SF6">
    <property type="entry name" value="UNIVERSAL STRESS PROTEIN UP12"/>
    <property type="match status" value="1"/>
</dbReference>
<reference evidence="3 4" key="1">
    <citation type="submission" date="2018-05" db="EMBL/GenBank/DDBJ databases">
        <title>Mucilaginibacter hurinus sp. nov., isolated from briquette warehouse soil.</title>
        <authorList>
            <person name="Choi L."/>
        </authorList>
    </citation>
    <scope>NUCLEOTIDE SEQUENCE [LARGE SCALE GENOMIC DNA]</scope>
    <source>
        <strain evidence="3 4">ZR32</strain>
    </source>
</reference>
<accession>A0A367GS61</accession>
<dbReference type="InterPro" id="IPR014729">
    <property type="entry name" value="Rossmann-like_a/b/a_fold"/>
</dbReference>
<dbReference type="AlphaFoldDB" id="A0A367GS61"/>
<gene>
    <name evidence="3" type="ORF">DJ568_03960</name>
</gene>
<evidence type="ECO:0000313" key="4">
    <source>
        <dbReference type="Proteomes" id="UP000253209"/>
    </source>
</evidence>
<dbReference type="Gene3D" id="3.40.50.620">
    <property type="entry name" value="HUPs"/>
    <property type="match status" value="1"/>
</dbReference>
<dbReference type="Pfam" id="PF00582">
    <property type="entry name" value="Usp"/>
    <property type="match status" value="1"/>
</dbReference>
<dbReference type="Proteomes" id="UP000253209">
    <property type="component" value="Unassembled WGS sequence"/>
</dbReference>